<dbReference type="Gene3D" id="2.120.10.80">
    <property type="entry name" value="Kelch-type beta propeller"/>
    <property type="match status" value="1"/>
</dbReference>
<dbReference type="InterPro" id="IPR015915">
    <property type="entry name" value="Kelch-typ_b-propeller"/>
</dbReference>
<dbReference type="Proteomes" id="UP000185221">
    <property type="component" value="Unassembled WGS sequence"/>
</dbReference>
<dbReference type="InterPro" id="IPR011043">
    <property type="entry name" value="Gal_Oxase/kelch_b-propeller"/>
</dbReference>
<name>A0A1N6G1V3_9BACT</name>
<reference evidence="2" key="1">
    <citation type="submission" date="2016-11" db="EMBL/GenBank/DDBJ databases">
        <authorList>
            <person name="Varghese N."/>
            <person name="Submissions S."/>
        </authorList>
    </citation>
    <scope>NUCLEOTIDE SEQUENCE [LARGE SCALE GENOMIC DNA]</scope>
    <source>
        <strain evidence="2">DSM 15292</strain>
    </source>
</reference>
<organism evidence="1 2">
    <name type="scientific">Algoriphagus halophilus</name>
    <dbReference type="NCBI Taxonomy" id="226505"/>
    <lineage>
        <taxon>Bacteria</taxon>
        <taxon>Pseudomonadati</taxon>
        <taxon>Bacteroidota</taxon>
        <taxon>Cytophagia</taxon>
        <taxon>Cytophagales</taxon>
        <taxon>Cyclobacteriaceae</taxon>
        <taxon>Algoriphagus</taxon>
    </lineage>
</organism>
<evidence type="ECO:0000313" key="2">
    <source>
        <dbReference type="Proteomes" id="UP000185221"/>
    </source>
</evidence>
<dbReference type="RefSeq" id="WP_074225695.1">
    <property type="nucleotide sequence ID" value="NZ_FSRC01000002.1"/>
</dbReference>
<dbReference type="SUPFAM" id="SSF50965">
    <property type="entry name" value="Galactose oxidase, central domain"/>
    <property type="match status" value="1"/>
</dbReference>
<dbReference type="AlphaFoldDB" id="A0A1N6G1V3"/>
<dbReference type="STRING" id="226505.SAMN05444394_2902"/>
<accession>A0A1N6G1V3</accession>
<evidence type="ECO:0008006" key="3">
    <source>
        <dbReference type="Google" id="ProtNLM"/>
    </source>
</evidence>
<protein>
    <recommendedName>
        <fullName evidence="3">Kelch motif-containing protein</fullName>
    </recommendedName>
</protein>
<keyword evidence="2" id="KW-1185">Reference proteome</keyword>
<proteinExistence type="predicted"/>
<evidence type="ECO:0000313" key="1">
    <source>
        <dbReference type="EMBL" id="SIO01470.1"/>
    </source>
</evidence>
<gene>
    <name evidence="1" type="ORF">SAMN05444394_2902</name>
</gene>
<dbReference type="OrthoDB" id="5526825at2"/>
<dbReference type="EMBL" id="FSRC01000002">
    <property type="protein sequence ID" value="SIO01470.1"/>
    <property type="molecule type" value="Genomic_DNA"/>
</dbReference>
<sequence length="435" mass="48789">MHTDSLDFPSFSIRLEPLIQPERMPLIQSGAWAVWDNKLIILGGRDEGFHGLNQLQKPFKQSRVNQSIWAIDLSSFESLELKLDLKNPEWEQLFSSNMQFEQDGSILYIVGGFGARHSTDKQSDDTFDSLIAFDLPKLMIEIERQGDPSKAVVAKACSPHLKVTGGELLKIGDFFYLCFGQCFEGVYDPGKSGLYTGAIRVFQLKDQEITLVREIKHESLHRRDLNAVKIYQNEKTFLAGLGGVFDPKGNGYYNPVYYDPKKDECSVTVDPLKQLSNQYNCAKASIFDKESNSCITVLLGGIGQNQYHTAGNSWENGDSGAKIPFVKSITQMIFSKGQMYQYIQSPPQDPEMPGLLGANAIFIPSSAFKNEESLIDYSLLKNQVSTIGHLYGGIEAQRPTSSTIYPTRVNQVIYKVLLEKNEDKSFQTLTRSRLG</sequence>